<dbReference type="InterPro" id="IPR027417">
    <property type="entry name" value="P-loop_NTPase"/>
</dbReference>
<dbReference type="Pfam" id="PF17863">
    <property type="entry name" value="AAA_lid_2"/>
    <property type="match status" value="1"/>
</dbReference>
<dbReference type="SUPFAM" id="SSF52540">
    <property type="entry name" value="P-loop containing nucleoside triphosphate hydrolases"/>
    <property type="match status" value="1"/>
</dbReference>
<protein>
    <submittedName>
        <fullName evidence="6">MoxR family ATPase</fullName>
    </submittedName>
</protein>
<dbReference type="InterPro" id="IPR050764">
    <property type="entry name" value="CbbQ/NirQ/NorQ/GpvN"/>
</dbReference>
<organism evidence="6 7">
    <name type="scientific">Zeimonas arvi</name>
    <dbReference type="NCBI Taxonomy" id="2498847"/>
    <lineage>
        <taxon>Bacteria</taxon>
        <taxon>Pseudomonadati</taxon>
        <taxon>Pseudomonadota</taxon>
        <taxon>Betaproteobacteria</taxon>
        <taxon>Burkholderiales</taxon>
        <taxon>Burkholderiaceae</taxon>
        <taxon>Zeimonas</taxon>
    </lineage>
</organism>
<dbReference type="Pfam" id="PF07726">
    <property type="entry name" value="AAA_3"/>
    <property type="match status" value="1"/>
</dbReference>
<dbReference type="PANTHER" id="PTHR42759:SF5">
    <property type="entry name" value="METHANOL DEHYDROGENASE REGULATOR"/>
    <property type="match status" value="1"/>
</dbReference>
<dbReference type="Gene3D" id="1.10.8.80">
    <property type="entry name" value="Magnesium chelatase subunit I, C-Terminal domain"/>
    <property type="match status" value="1"/>
</dbReference>
<dbReference type="Proteomes" id="UP000321548">
    <property type="component" value="Unassembled WGS sequence"/>
</dbReference>
<dbReference type="PANTHER" id="PTHR42759">
    <property type="entry name" value="MOXR FAMILY PROTEIN"/>
    <property type="match status" value="1"/>
</dbReference>
<dbReference type="GO" id="GO:0005524">
    <property type="term" value="F:ATP binding"/>
    <property type="evidence" value="ECO:0007669"/>
    <property type="project" value="UniProtKB-KW"/>
</dbReference>
<keyword evidence="1" id="KW-0547">Nucleotide-binding</keyword>
<evidence type="ECO:0000259" key="4">
    <source>
        <dbReference type="Pfam" id="PF07726"/>
    </source>
</evidence>
<reference evidence="6 7" key="1">
    <citation type="submission" date="2019-06" db="EMBL/GenBank/DDBJ databases">
        <title>Quisquiliibacterium sp. nov., isolated from a maize field.</title>
        <authorList>
            <person name="Lin S.-Y."/>
            <person name="Tsai C.-F."/>
            <person name="Young C.-C."/>
        </authorList>
    </citation>
    <scope>NUCLEOTIDE SEQUENCE [LARGE SCALE GENOMIC DNA]</scope>
    <source>
        <strain evidence="6 7">CC-CFT501</strain>
    </source>
</reference>
<evidence type="ECO:0000256" key="1">
    <source>
        <dbReference type="ARBA" id="ARBA00022741"/>
    </source>
</evidence>
<comment type="similarity">
    <text evidence="3">Belongs to the MoxR family.</text>
</comment>
<dbReference type="GO" id="GO:0016887">
    <property type="term" value="F:ATP hydrolysis activity"/>
    <property type="evidence" value="ECO:0007669"/>
    <property type="project" value="InterPro"/>
</dbReference>
<comment type="caution">
    <text evidence="6">The sequence shown here is derived from an EMBL/GenBank/DDBJ whole genome shotgun (WGS) entry which is preliminary data.</text>
</comment>
<feature type="domain" description="ChlI/MoxR AAA lid" evidence="5">
    <location>
        <begin position="229"/>
        <end position="284"/>
    </location>
</feature>
<dbReference type="RefSeq" id="WP_147705631.1">
    <property type="nucleotide sequence ID" value="NZ_VDUY01000008.1"/>
</dbReference>
<dbReference type="OrthoDB" id="9808397at2"/>
<name>A0A5C8NQU3_9BURK</name>
<accession>A0A5C8NQU3</accession>
<evidence type="ECO:0000259" key="5">
    <source>
        <dbReference type="Pfam" id="PF17863"/>
    </source>
</evidence>
<dbReference type="CDD" id="cd00009">
    <property type="entry name" value="AAA"/>
    <property type="match status" value="1"/>
</dbReference>
<evidence type="ECO:0000256" key="3">
    <source>
        <dbReference type="ARBA" id="ARBA00061607"/>
    </source>
</evidence>
<dbReference type="PIRSF" id="PIRSF002849">
    <property type="entry name" value="AAA_ATPase_chaperone_MoxR_prd"/>
    <property type="match status" value="1"/>
</dbReference>
<proteinExistence type="inferred from homology"/>
<dbReference type="EMBL" id="VDUY01000008">
    <property type="protein sequence ID" value="TXL63477.1"/>
    <property type="molecule type" value="Genomic_DNA"/>
</dbReference>
<keyword evidence="2" id="KW-0067">ATP-binding</keyword>
<dbReference type="InterPro" id="IPR041628">
    <property type="entry name" value="ChlI/MoxR_AAA_lid"/>
</dbReference>
<feature type="domain" description="ATPase AAA-3" evidence="4">
    <location>
        <begin position="35"/>
        <end position="165"/>
    </location>
</feature>
<keyword evidence="7" id="KW-1185">Reference proteome</keyword>
<evidence type="ECO:0000313" key="7">
    <source>
        <dbReference type="Proteomes" id="UP000321548"/>
    </source>
</evidence>
<evidence type="ECO:0000313" key="6">
    <source>
        <dbReference type="EMBL" id="TXL63477.1"/>
    </source>
</evidence>
<dbReference type="FunFam" id="3.40.50.300:FF:000640">
    <property type="entry name" value="MoxR family ATPase"/>
    <property type="match status" value="1"/>
</dbReference>
<gene>
    <name evidence="6" type="ORF">FHP08_16625</name>
</gene>
<dbReference type="Gene3D" id="3.40.50.300">
    <property type="entry name" value="P-loop containing nucleotide triphosphate hydrolases"/>
    <property type="match status" value="1"/>
</dbReference>
<evidence type="ECO:0000256" key="2">
    <source>
        <dbReference type="ARBA" id="ARBA00022840"/>
    </source>
</evidence>
<sequence length="307" mass="33414">MLERIQAVAAQVGSVVVGKQAQIRLALACLLARGHLLIEDLPGVGKTTLAHALSISLGLQYKRVQFTNDLLPADVVGVTVFDRDKSAFVFHPGPVFSQVLLADEINRASPKTQSSLLEAMEERQVSVEGRAHPLPDPFFVIATQNPQDQIGTFPLPESQLDRFLMCIELGYPDPKSERAILEGQDRRELLETLQPAMTPPQLLEAQALVRQIRCAPPLIDYIQNLLTHSRRSAALAEGLSPRAGLGLIQAARAWALLDGRNHVLPEDVQAVLTAVAGHRLRPARGVASTHRARAELVAELIKAVPVP</sequence>
<dbReference type="AlphaFoldDB" id="A0A5C8NQU3"/>
<dbReference type="InterPro" id="IPR011703">
    <property type="entry name" value="ATPase_AAA-3"/>
</dbReference>